<evidence type="ECO:0000313" key="4">
    <source>
        <dbReference type="Proteomes" id="UP000694558"/>
    </source>
</evidence>
<accession>A0A8D3DEW3</accession>
<evidence type="ECO:0000259" key="2">
    <source>
        <dbReference type="PROSITE" id="PS50835"/>
    </source>
</evidence>
<dbReference type="AlphaFoldDB" id="A0A8D3DEW3"/>
<dbReference type="PROSITE" id="PS50835">
    <property type="entry name" value="IG_LIKE"/>
    <property type="match status" value="1"/>
</dbReference>
<evidence type="ECO:0000313" key="3">
    <source>
        <dbReference type="Ensembl" id="ENSSMAP00000058072.1"/>
    </source>
</evidence>
<organism evidence="3 4">
    <name type="scientific">Scophthalmus maximus</name>
    <name type="common">Turbot</name>
    <name type="synonym">Psetta maxima</name>
    <dbReference type="NCBI Taxonomy" id="52904"/>
    <lineage>
        <taxon>Eukaryota</taxon>
        <taxon>Metazoa</taxon>
        <taxon>Chordata</taxon>
        <taxon>Craniata</taxon>
        <taxon>Vertebrata</taxon>
        <taxon>Euteleostomi</taxon>
        <taxon>Actinopterygii</taxon>
        <taxon>Neopterygii</taxon>
        <taxon>Teleostei</taxon>
        <taxon>Neoteleostei</taxon>
        <taxon>Acanthomorphata</taxon>
        <taxon>Carangaria</taxon>
        <taxon>Pleuronectiformes</taxon>
        <taxon>Pleuronectoidei</taxon>
        <taxon>Scophthalmidae</taxon>
        <taxon>Scophthalmus</taxon>
    </lineage>
</organism>
<proteinExistence type="predicted"/>
<name>A0A8D3DEW3_SCOMX</name>
<dbReference type="InterPro" id="IPR013783">
    <property type="entry name" value="Ig-like_fold"/>
</dbReference>
<reference evidence="3" key="2">
    <citation type="submission" date="2025-08" db="UniProtKB">
        <authorList>
            <consortium name="Ensembl"/>
        </authorList>
    </citation>
    <scope>IDENTIFICATION</scope>
</reference>
<keyword evidence="1" id="KW-0393">Immunoglobulin domain</keyword>
<dbReference type="InterPro" id="IPR050380">
    <property type="entry name" value="Immune_Resp_Modulators"/>
</dbReference>
<dbReference type="SMART" id="SM00407">
    <property type="entry name" value="IGc1"/>
    <property type="match status" value="1"/>
</dbReference>
<dbReference type="InterPro" id="IPR007110">
    <property type="entry name" value="Ig-like_dom"/>
</dbReference>
<dbReference type="CDD" id="cd00098">
    <property type="entry name" value="IgC1"/>
    <property type="match status" value="1"/>
</dbReference>
<dbReference type="PANTHER" id="PTHR23411">
    <property type="entry name" value="TAPASIN"/>
    <property type="match status" value="1"/>
</dbReference>
<sequence length="109" mass="12183">SVSWMSNGSDIASFGKAGSQIKEGFESQLKCHADGFYPPPVSFSWTRDGRVIQPPYQVEGEHTSDGYFMAVGNLTFYPSREDQNVTFGCKVSHRGSYQELDFQLNITCE</sequence>
<dbReference type="InterPro" id="IPR036179">
    <property type="entry name" value="Ig-like_dom_sf"/>
</dbReference>
<dbReference type="SUPFAM" id="SSF48726">
    <property type="entry name" value="Immunoglobulin"/>
    <property type="match status" value="1"/>
</dbReference>
<dbReference type="Gene3D" id="2.60.40.10">
    <property type="entry name" value="Immunoglobulins"/>
    <property type="match status" value="1"/>
</dbReference>
<dbReference type="InterPro" id="IPR003597">
    <property type="entry name" value="Ig_C1-set"/>
</dbReference>
<reference evidence="3" key="1">
    <citation type="submission" date="2023-05" db="EMBL/GenBank/DDBJ databases">
        <title>High-quality long-read genome of Scophthalmus maximus.</title>
        <authorList>
            <person name="Lien S."/>
            <person name="Martinez P."/>
        </authorList>
    </citation>
    <scope>NUCLEOTIDE SEQUENCE [LARGE SCALE GENOMIC DNA]</scope>
</reference>
<dbReference type="GeneTree" id="ENSGT00940000167101"/>
<protein>
    <recommendedName>
        <fullName evidence="2">Ig-like domain-containing protein</fullName>
    </recommendedName>
</protein>
<evidence type="ECO:0000256" key="1">
    <source>
        <dbReference type="ARBA" id="ARBA00023319"/>
    </source>
</evidence>
<dbReference type="Pfam" id="PF07654">
    <property type="entry name" value="C1-set"/>
    <property type="match status" value="1"/>
</dbReference>
<feature type="domain" description="Ig-like" evidence="2">
    <location>
        <begin position="9"/>
        <end position="107"/>
    </location>
</feature>
<dbReference type="Ensembl" id="ENSSMAT00000067215.1">
    <property type="protein sequence ID" value="ENSSMAP00000058072.1"/>
    <property type="gene ID" value="ENSSMAG00000032226.1"/>
</dbReference>
<dbReference type="Proteomes" id="UP000694558">
    <property type="component" value="Chromosome 18"/>
</dbReference>